<feature type="transmembrane region" description="Helical" evidence="1">
    <location>
        <begin position="61"/>
        <end position="83"/>
    </location>
</feature>
<evidence type="ECO:0000256" key="1">
    <source>
        <dbReference type="SAM" id="Phobius"/>
    </source>
</evidence>
<feature type="transmembrane region" description="Helical" evidence="1">
    <location>
        <begin position="243"/>
        <end position="262"/>
    </location>
</feature>
<dbReference type="InterPro" id="IPR052994">
    <property type="entry name" value="Tiny_macrocysts_regulators"/>
</dbReference>
<feature type="transmembrane region" description="Helical" evidence="1">
    <location>
        <begin position="1151"/>
        <end position="1172"/>
    </location>
</feature>
<feature type="transmembrane region" description="Helical" evidence="1">
    <location>
        <begin position="268"/>
        <end position="285"/>
    </location>
</feature>
<evidence type="ECO:0000259" key="2">
    <source>
        <dbReference type="Pfam" id="PF25474"/>
    </source>
</evidence>
<feature type="transmembrane region" description="Helical" evidence="1">
    <location>
        <begin position="1067"/>
        <end position="1088"/>
    </location>
</feature>
<dbReference type="EMBL" id="MPUH01000199">
    <property type="protein sequence ID" value="OMJ86654.1"/>
    <property type="molecule type" value="Genomic_DNA"/>
</dbReference>
<name>A0A1R2CCA9_9CILI</name>
<evidence type="ECO:0000313" key="4">
    <source>
        <dbReference type="Proteomes" id="UP000187209"/>
    </source>
</evidence>
<feature type="transmembrane region" description="Helical" evidence="1">
    <location>
        <begin position="1029"/>
        <end position="1047"/>
    </location>
</feature>
<dbReference type="InterPro" id="IPR057352">
    <property type="entry name" value="TPR_TmcB/C"/>
</dbReference>
<sequence>MNGSENSTTKELQKIAQGTSKNTSTFFIIKLQENTKKIMFKMMLKLFPLSYESSGSPRTQVVMLCISVIIQTLHLLSLLWFPIEDLKYWEKFKIFWTILGYSRFDNICSTLNILPTCFYLSLSLISFQTICIAIFIIFYIEQNKDSAFLQGIIRKLYSLMSTYLYIPILCITTLYTKYSISSSDTIAEYNIKYTDLEISAFSPAIAVCALIHFLNDYFYSVLHYENRHSFAKYNLESKPHSRIDKLKVLITTILVVFYVILANSYREVYRAIYAIGCFILALAYFKYQPYFSSYANLLHIGSYTFVCCTALIFEFSYLTNNSVYLFIISIFVTPMIVGIIIYKSSEYFSHKVLILNEANSLYEFEKALRPLFFAKDHEENYENIITTFSDAYKDKHFGKSPFMVIWLTNYCFYTLEDDSLTRIKIGTETDLESTLDSDFQLFRLRETIKKGGLEYREDIDYLNFRFKLEKVKLDDEHLCISLLEFLRQMSSETNFKYLLSKLIPSISHLLSHVSNQYQALILKYPKSTAILELYASFLKNIINHYDKAAELKRKKENLLYSNKQGHLKTISYFDEENALIIISGARESFAIITFANEKVGKILRQPVNTIIGNSISSYVPYPFSIGHNQHMQKFLITCSNSDIKLPLGLFLQTQIGYLVECYIQIRCTALDASPFFIVLMKERRTKREIGILSSAGVILNHSERFPSLLGENALSLKDKNLDDYLEGISYHNLQENYPIIIQREFTQFAVIRSFKIIKKKKVNVVYILTDEKEIAAWFKGKYLNEIEYNYKQRIDMTSTLDEQKSDRNPDEEIEENNEKFEKIFTTMKEDSTLALKSENVQAESDTILVREKTIAISSKNYNGSSGQNSLSSNPRFTIVFKFLSRFRYISCALFFVVLSLQIAIIVVINMKYTIENPDEMINVAETSALLSKIALLARGLYLNSDNPMPDINSYNDFQIAYKNLTDEKSLIKNIVHDSSCDLKIVFPIDKYIEINTLSMISSKKPALDIIQDILVSMQNYINSKNSQSLLFIILNSILSAENLFISYHELDSCKKTSANNQYNIMQYFILASLFLSGISVIFIIYSMMKINKHYTIIWRTFCNLASSRTDELRRRIIKRLTEIHKKIEYNSHNDFEKSSSKVNVKIGMFMYIWRFVAYAIFLAGFYSFLYLYTISKLESIISVEPLALKSVYDQKKLAIDLNFWIRESVLQNNVTSFDMIFPKIVLLKPPELYIESIRERLKISQNYYGDRKLNDLITKTTEEALFNENYGILGGVYEMINEIVLLSYDVSRDNLFVSLDAFQEKFYLFQEIITSFSKLVETDLNNEEREVKKVSLIFTIFYSLFSFALFTIIFNFMLHENEEKIKDIQLLGEFIPAKTI</sequence>
<reference evidence="3 4" key="1">
    <citation type="submission" date="2016-11" db="EMBL/GenBank/DDBJ databases">
        <title>The macronuclear genome of Stentor coeruleus: a giant cell with tiny introns.</title>
        <authorList>
            <person name="Slabodnick M."/>
            <person name="Ruby J.G."/>
            <person name="Reiff S.B."/>
            <person name="Swart E.C."/>
            <person name="Gosai S."/>
            <person name="Prabakaran S."/>
            <person name="Witkowska E."/>
            <person name="Larue G.E."/>
            <person name="Fisher S."/>
            <person name="Freeman R.M."/>
            <person name="Gunawardena J."/>
            <person name="Chu W."/>
            <person name="Stover N.A."/>
            <person name="Gregory B.D."/>
            <person name="Nowacki M."/>
            <person name="Derisi J."/>
            <person name="Roy S.W."/>
            <person name="Marshall W.F."/>
            <person name="Sood P."/>
        </authorList>
    </citation>
    <scope>NUCLEOTIDE SEQUENCE [LARGE SCALE GENOMIC DNA]</scope>
    <source>
        <strain evidence="3">WM001</strain>
    </source>
</reference>
<dbReference type="PANTHER" id="PTHR31600:SF2">
    <property type="entry name" value="GAMETE ENRICHED GENE 10 PROTEIN-RELATED"/>
    <property type="match status" value="1"/>
</dbReference>
<feature type="transmembrane region" description="Helical" evidence="1">
    <location>
        <begin position="118"/>
        <end position="140"/>
    </location>
</feature>
<feature type="transmembrane region" description="Helical" evidence="1">
    <location>
        <begin position="297"/>
        <end position="317"/>
    </location>
</feature>
<organism evidence="3 4">
    <name type="scientific">Stentor coeruleus</name>
    <dbReference type="NCBI Taxonomy" id="5963"/>
    <lineage>
        <taxon>Eukaryota</taxon>
        <taxon>Sar</taxon>
        <taxon>Alveolata</taxon>
        <taxon>Ciliophora</taxon>
        <taxon>Postciliodesmatophora</taxon>
        <taxon>Heterotrichea</taxon>
        <taxon>Heterotrichida</taxon>
        <taxon>Stentoridae</taxon>
        <taxon>Stentor</taxon>
    </lineage>
</organism>
<keyword evidence="4" id="KW-1185">Reference proteome</keyword>
<dbReference type="Proteomes" id="UP000187209">
    <property type="component" value="Unassembled WGS sequence"/>
</dbReference>
<feature type="transmembrane region" description="Helical" evidence="1">
    <location>
        <begin position="161"/>
        <end position="180"/>
    </location>
</feature>
<feature type="transmembrane region" description="Helical" evidence="1">
    <location>
        <begin position="888"/>
        <end position="908"/>
    </location>
</feature>
<comment type="caution">
    <text evidence="3">The sequence shown here is derived from an EMBL/GenBank/DDBJ whole genome shotgun (WGS) entry which is preliminary data.</text>
</comment>
<accession>A0A1R2CCA9</accession>
<feature type="domain" description="TmcB/TmcC TPR repeats" evidence="2">
    <location>
        <begin position="459"/>
        <end position="558"/>
    </location>
</feature>
<evidence type="ECO:0000313" key="3">
    <source>
        <dbReference type="EMBL" id="OMJ86654.1"/>
    </source>
</evidence>
<keyword evidence="1" id="KW-0472">Membrane</keyword>
<dbReference type="PANTHER" id="PTHR31600">
    <property type="entry name" value="TINY MACROCYSTS PROTEIN B-RELATED"/>
    <property type="match status" value="1"/>
</dbReference>
<proteinExistence type="predicted"/>
<keyword evidence="1" id="KW-0812">Transmembrane</keyword>
<protein>
    <recommendedName>
        <fullName evidence="2">TmcB/TmcC TPR repeats domain-containing protein</fullName>
    </recommendedName>
</protein>
<dbReference type="OrthoDB" id="325663at2759"/>
<feature type="transmembrane region" description="Helical" evidence="1">
    <location>
        <begin position="323"/>
        <end position="342"/>
    </location>
</feature>
<keyword evidence="1" id="KW-1133">Transmembrane helix</keyword>
<gene>
    <name evidence="3" type="ORF">SteCoe_11806</name>
</gene>
<feature type="transmembrane region" description="Helical" evidence="1">
    <location>
        <begin position="1336"/>
        <end position="1358"/>
    </location>
</feature>
<dbReference type="Pfam" id="PF25474">
    <property type="entry name" value="TPR_TmcB"/>
    <property type="match status" value="1"/>
</dbReference>